<dbReference type="AlphaFoldDB" id="A0A8S4RM31"/>
<reference evidence="1" key="1">
    <citation type="submission" date="2022-03" db="EMBL/GenBank/DDBJ databases">
        <authorList>
            <person name="Lindestad O."/>
        </authorList>
    </citation>
    <scope>NUCLEOTIDE SEQUENCE</scope>
</reference>
<comment type="caution">
    <text evidence="1">The sequence shown here is derived from an EMBL/GenBank/DDBJ whole genome shotgun (WGS) entry which is preliminary data.</text>
</comment>
<organism evidence="1 2">
    <name type="scientific">Pararge aegeria aegeria</name>
    <dbReference type="NCBI Taxonomy" id="348720"/>
    <lineage>
        <taxon>Eukaryota</taxon>
        <taxon>Metazoa</taxon>
        <taxon>Ecdysozoa</taxon>
        <taxon>Arthropoda</taxon>
        <taxon>Hexapoda</taxon>
        <taxon>Insecta</taxon>
        <taxon>Pterygota</taxon>
        <taxon>Neoptera</taxon>
        <taxon>Endopterygota</taxon>
        <taxon>Lepidoptera</taxon>
        <taxon>Glossata</taxon>
        <taxon>Ditrysia</taxon>
        <taxon>Papilionoidea</taxon>
        <taxon>Nymphalidae</taxon>
        <taxon>Satyrinae</taxon>
        <taxon>Satyrini</taxon>
        <taxon>Parargina</taxon>
        <taxon>Pararge</taxon>
    </lineage>
</organism>
<proteinExistence type="predicted"/>
<sequence length="83" mass="9177">MFFSKLQTPTDNRRVSRLCLTVLQLIVLDFPLYSVIHSTVSFCAITSSHEETIASQKCLLPTMASIKTGRKRCLALGSTESSP</sequence>
<keyword evidence="2" id="KW-1185">Reference proteome</keyword>
<name>A0A8S4RM31_9NEOP</name>
<accession>A0A8S4RM31</accession>
<gene>
    <name evidence="1" type="primary">jg6300</name>
    <name evidence="1" type="ORF">PAEG_LOCUS14866</name>
</gene>
<dbReference type="Proteomes" id="UP000838756">
    <property type="component" value="Unassembled WGS sequence"/>
</dbReference>
<evidence type="ECO:0000313" key="2">
    <source>
        <dbReference type="Proteomes" id="UP000838756"/>
    </source>
</evidence>
<evidence type="ECO:0000313" key="1">
    <source>
        <dbReference type="EMBL" id="CAH2237594.1"/>
    </source>
</evidence>
<protein>
    <submittedName>
        <fullName evidence="1">Jg6300 protein</fullName>
    </submittedName>
</protein>
<dbReference type="EMBL" id="CAKXAJ010025280">
    <property type="protein sequence ID" value="CAH2237594.1"/>
    <property type="molecule type" value="Genomic_DNA"/>
</dbReference>